<dbReference type="Proteomes" id="UP000288675">
    <property type="component" value="Chromosome"/>
</dbReference>
<dbReference type="PANTHER" id="PTHR33607:SF2">
    <property type="entry name" value="ENDONUCLEASE-1"/>
    <property type="match status" value="1"/>
</dbReference>
<dbReference type="SUPFAM" id="SSF54060">
    <property type="entry name" value="His-Me finger endonucleases"/>
    <property type="match status" value="1"/>
</dbReference>
<feature type="chain" id="PRO_5042531634" evidence="3">
    <location>
        <begin position="26"/>
        <end position="271"/>
    </location>
</feature>
<dbReference type="RefSeq" id="WP_046130178.1">
    <property type="nucleotide sequence ID" value="NZ_CP023481.1"/>
</dbReference>
<evidence type="ECO:0000313" key="4">
    <source>
        <dbReference type="EMBL" id="QAT66789.1"/>
    </source>
</evidence>
<organism evidence="4 5">
    <name type="scientific">Bacillus glycinifermentans</name>
    <dbReference type="NCBI Taxonomy" id="1664069"/>
    <lineage>
        <taxon>Bacteria</taxon>
        <taxon>Bacillati</taxon>
        <taxon>Bacillota</taxon>
        <taxon>Bacilli</taxon>
        <taxon>Bacillales</taxon>
        <taxon>Bacillaceae</taxon>
        <taxon>Bacillus</taxon>
    </lineage>
</organism>
<sequence length="271" mass="30647">MIRMSVLPFMLMLSFLCMPAGQAKAFSLLPLKPLSYSSSAPQDYYEDAEGKTGKALKQALHDAIDDHTQLTYSQVWDALKTTDEDPANPNNVLLLYSGDSRSKNESGGSTGDWNREHVWAKSHGEFGTSKGPGTDLHHIRPSDVQVNSARGNLDFDEGGAEYRDAPGNYYDGDSWEPNSRVKGDVARMIFYMDVRYEGDDGYPNLEMNDRTNNGSNPYHGKMAVLLKWHKEDPVDNLERRRNDIIYERYQHNRNPFIDHPEWAEAIWGPGA</sequence>
<dbReference type="Pfam" id="PF04231">
    <property type="entry name" value="Endonuclease_1"/>
    <property type="match status" value="1"/>
</dbReference>
<keyword evidence="1" id="KW-0540">Nuclease</keyword>
<dbReference type="InterPro" id="IPR044925">
    <property type="entry name" value="His-Me_finger_sf"/>
</dbReference>
<name>A0AAJ3Z1X3_9BACI</name>
<keyword evidence="3" id="KW-0732">Signal</keyword>
<reference evidence="4 5" key="1">
    <citation type="submission" date="2019-01" db="EMBL/GenBank/DDBJ databases">
        <title>Genome sequence of Bacillus glycinifermentans SRCM103574.</title>
        <authorList>
            <person name="Kong H.-J."/>
            <person name="Jeong S.-Y."/>
            <person name="Jeong D.-Y."/>
        </authorList>
    </citation>
    <scope>NUCLEOTIDE SEQUENCE [LARGE SCALE GENOMIC DNA]</scope>
    <source>
        <strain evidence="4 5">SRCM103574</strain>
    </source>
</reference>
<protein>
    <submittedName>
        <fullName evidence="4">Ribonuclease</fullName>
    </submittedName>
</protein>
<evidence type="ECO:0000256" key="2">
    <source>
        <dbReference type="ARBA" id="ARBA00022801"/>
    </source>
</evidence>
<proteinExistence type="predicted"/>
<evidence type="ECO:0000256" key="3">
    <source>
        <dbReference type="SAM" id="SignalP"/>
    </source>
</evidence>
<dbReference type="AlphaFoldDB" id="A0AAJ3Z1X3"/>
<gene>
    <name evidence="4" type="ORF">EQZ20_19195</name>
</gene>
<dbReference type="GO" id="GO:0004518">
    <property type="term" value="F:nuclease activity"/>
    <property type="evidence" value="ECO:0007669"/>
    <property type="project" value="UniProtKB-KW"/>
</dbReference>
<dbReference type="PANTHER" id="PTHR33607">
    <property type="entry name" value="ENDONUCLEASE-1"/>
    <property type="match status" value="1"/>
</dbReference>
<keyword evidence="2" id="KW-0378">Hydrolase</keyword>
<dbReference type="KEGG" id="bgy:BGLY_3823"/>
<evidence type="ECO:0000256" key="1">
    <source>
        <dbReference type="ARBA" id="ARBA00022722"/>
    </source>
</evidence>
<evidence type="ECO:0000313" key="5">
    <source>
        <dbReference type="Proteomes" id="UP000288675"/>
    </source>
</evidence>
<accession>A0AAJ3Z1X3</accession>
<dbReference type="GO" id="GO:0016787">
    <property type="term" value="F:hydrolase activity"/>
    <property type="evidence" value="ECO:0007669"/>
    <property type="project" value="UniProtKB-KW"/>
</dbReference>
<feature type="signal peptide" evidence="3">
    <location>
        <begin position="1"/>
        <end position="25"/>
    </location>
</feature>
<dbReference type="EMBL" id="CP035232">
    <property type="protein sequence ID" value="QAT66789.1"/>
    <property type="molecule type" value="Genomic_DNA"/>
</dbReference>
<dbReference type="GeneID" id="82854805"/>
<dbReference type="InterPro" id="IPR007346">
    <property type="entry name" value="Endonuclease-I"/>
</dbReference>